<accession>A0A9P6TAR6</accession>
<comment type="caution">
    <text evidence="1">The sequence shown here is derived from an EMBL/GenBank/DDBJ whole genome shotgun (WGS) entry which is preliminary data.</text>
</comment>
<keyword evidence="2" id="KW-1185">Reference proteome</keyword>
<sequence length="621" mass="71467">QHPGPKEKEERGEIVKQMRELIDTGTTPKEWLKDLANRFEKLPAIKKLRHENGEPSETFGLLYTLVAILSRPELTQKQRTVVLDAFNHITCYNVDSKKMVFKSAKRYHDVFKALASSISSTRPEGVPSNAVKGSFEADWLSNTSVAERYNRFLLVGEQPGNLIPSLKVLARKFDQINDVTIWTHPDGTPSEIQLIMRQVLALFKEHLDYENRVYADEVVRYISSVNKDAFDLMVTQLEDKEYMVELLGTWVEEHGNNLMESLSSGFLEIRLLTGKLSPLVKKRVGPTLERKLLDMVIPSDSRTVTLNLKELKEDIINSGDAIMDPRADPGLPLSAENLLRRAITGLLETKETESLEMEFQRSCYMKMIAYLERWKAGLRHEIHRYLETEPGLIPIVSAFCAHHLHVSSKETRVHTWYSRIIQGTRYEELVERHEVLSQFGNLDSNPIARTFMWKNNHPKIAAKMISELPTEWWSPLYPKARVKEILDWLVGCLNKTERKLPNAREAHQALELLWHILSFNPNLRTELLAAIHNKSNYGLRSWLRSYLREEGRTSEFENIAYTSTIQPPRDLLHWLSKIESLQRDEVKPVTTWVQSVATIAATVREKASETAGNLSRRIIET</sequence>
<proteinExistence type="predicted"/>
<evidence type="ECO:0000313" key="1">
    <source>
        <dbReference type="EMBL" id="KAG0144909.1"/>
    </source>
</evidence>
<evidence type="ECO:0000313" key="2">
    <source>
        <dbReference type="Proteomes" id="UP000886653"/>
    </source>
</evidence>
<dbReference type="EMBL" id="MU167286">
    <property type="protein sequence ID" value="KAG0144909.1"/>
    <property type="molecule type" value="Genomic_DNA"/>
</dbReference>
<dbReference type="Proteomes" id="UP000886653">
    <property type="component" value="Unassembled WGS sequence"/>
</dbReference>
<protein>
    <submittedName>
        <fullName evidence="1">Uncharacterized protein</fullName>
    </submittedName>
</protein>
<dbReference type="OrthoDB" id="2510529at2759"/>
<reference evidence="1" key="1">
    <citation type="submission" date="2013-11" db="EMBL/GenBank/DDBJ databases">
        <title>Genome sequence of the fusiform rust pathogen reveals effectors for host alternation and coevolution with pine.</title>
        <authorList>
            <consortium name="DOE Joint Genome Institute"/>
            <person name="Smith K."/>
            <person name="Pendleton A."/>
            <person name="Kubisiak T."/>
            <person name="Anderson C."/>
            <person name="Salamov A."/>
            <person name="Aerts A."/>
            <person name="Riley R."/>
            <person name="Clum A."/>
            <person name="Lindquist E."/>
            <person name="Ence D."/>
            <person name="Campbell M."/>
            <person name="Kronenberg Z."/>
            <person name="Feau N."/>
            <person name="Dhillon B."/>
            <person name="Hamelin R."/>
            <person name="Burleigh J."/>
            <person name="Smith J."/>
            <person name="Yandell M."/>
            <person name="Nelson C."/>
            <person name="Grigoriev I."/>
            <person name="Davis J."/>
        </authorList>
    </citation>
    <scope>NUCLEOTIDE SEQUENCE</scope>
    <source>
        <strain evidence="1">G11</strain>
    </source>
</reference>
<dbReference type="AlphaFoldDB" id="A0A9P6TAR6"/>
<organism evidence="1 2">
    <name type="scientific">Cronartium quercuum f. sp. fusiforme G11</name>
    <dbReference type="NCBI Taxonomy" id="708437"/>
    <lineage>
        <taxon>Eukaryota</taxon>
        <taxon>Fungi</taxon>
        <taxon>Dikarya</taxon>
        <taxon>Basidiomycota</taxon>
        <taxon>Pucciniomycotina</taxon>
        <taxon>Pucciniomycetes</taxon>
        <taxon>Pucciniales</taxon>
        <taxon>Coleosporiaceae</taxon>
        <taxon>Cronartium</taxon>
    </lineage>
</organism>
<gene>
    <name evidence="1" type="ORF">CROQUDRAFT_46597</name>
</gene>
<name>A0A9P6TAR6_9BASI</name>
<feature type="non-terminal residue" evidence="1">
    <location>
        <position position="1"/>
    </location>
</feature>